<evidence type="ECO:0000313" key="8">
    <source>
        <dbReference type="Proteomes" id="UP001601059"/>
    </source>
</evidence>
<evidence type="ECO:0000313" key="7">
    <source>
        <dbReference type="EMBL" id="MFE8702465.1"/>
    </source>
</evidence>
<name>A0ABW6KHX0_9BACI</name>
<dbReference type="Pfam" id="PF00534">
    <property type="entry name" value="Glycos_transf_1"/>
    <property type="match status" value="1"/>
</dbReference>
<dbReference type="SUPFAM" id="SSF88713">
    <property type="entry name" value="Glycoside hydrolase/deacetylase"/>
    <property type="match status" value="1"/>
</dbReference>
<dbReference type="EMBL" id="JBIACK010000010">
    <property type="protein sequence ID" value="MFE8702465.1"/>
    <property type="molecule type" value="Genomic_DNA"/>
</dbReference>
<evidence type="ECO:0000259" key="6">
    <source>
        <dbReference type="Pfam" id="PF13439"/>
    </source>
</evidence>
<dbReference type="RefSeq" id="WP_389362434.1">
    <property type="nucleotide sequence ID" value="NZ_JBIACK010000010.1"/>
</dbReference>
<dbReference type="InterPro" id="IPR004300">
    <property type="entry name" value="Glyco_hydro_57_N"/>
</dbReference>
<evidence type="ECO:0000259" key="4">
    <source>
        <dbReference type="Pfam" id="PF00534"/>
    </source>
</evidence>
<dbReference type="InterPro" id="IPR001296">
    <property type="entry name" value="Glyco_trans_1"/>
</dbReference>
<dbReference type="Pfam" id="PF13439">
    <property type="entry name" value="Glyco_transf_4"/>
    <property type="match status" value="1"/>
</dbReference>
<comment type="caution">
    <text evidence="7">The sequence shown here is derived from an EMBL/GenBank/DDBJ whole genome shotgun (WGS) entry which is preliminary data.</text>
</comment>
<sequence length="788" mass="90414">MGVSTIQLIVHSNVPVIDYINSTSVDKERLFTFTENFMCFLSGLKNQPRTINLSLAIPPIFYEIIDKQEFKEEFAVFLQKDRANIIPYQRWLKWNGNLIQVIRELRNQGKLDLLATPLTGAILPYISTQTGLQLQVQNALSILEDYFSCHPEGFWFPRGAYSPGLDLCLVTLGLKYSFIDSKTIHFADPSPRFSESPVKSPHGLIFYPLERKFHEFLINSNELMDDNYYGSKKTIALSLEEFCALEHHHIEKINELLRNGVIEMVTSKEIPDVETVHLCPSFLEGYQHSELFIPEQIANWTECHFIEKDIERLRKVLTDGQMLEIRTEMEKEWLLLVGGLSDGSNVDGDTLKKHVIRYYYLRNLLTKDETIQFSSLRQSVFTKLPNLTKGQNVVEGTKQKLLVLTWEYPPNVVGGLARHVHGLAEGLAKLDYEVHIITTLVDHLPPFERVGNVHIHRVRPLNEHDHDFIAWTFGLNTAMVEKVTELETIHQFELIHAHDWLVGAAALSLKERLDVPLITTIHATEYGRNQGIYTEMQKFIHEKERELTEGTDFIITCSDFMKNEVEQVFNIDSQKIAIIPNGINEQNQVTTDSDVLINFPIHYSKKMIFSIGRMVQEKGFDTLIEAAHIMRDSHSDLYFIIAGKGPMLEEYRKKVKELALEDKVFFVGFVSDEERNALLTQCEMAVFPSRYEPFGIVALESMLFAKPTIVSNVGGLKGIIQHSKTGLIMTPNSPKSFIEQVDFLLHHKDVSIEMGLNAKKVIESLFSWRRVAEETKRIFDETLLNCKI</sequence>
<reference evidence="7 8" key="1">
    <citation type="submission" date="2024-08" db="EMBL/GenBank/DDBJ databases">
        <title>Two novel Cytobacillus novel species.</title>
        <authorList>
            <person name="Liu G."/>
        </authorList>
    </citation>
    <scope>NUCLEOTIDE SEQUENCE [LARGE SCALE GENOMIC DNA]</scope>
    <source>
        <strain evidence="7 8">FJAT-54145</strain>
    </source>
</reference>
<dbReference type="PANTHER" id="PTHR12526:SF638">
    <property type="entry name" value="SPORE COAT PROTEIN SA"/>
    <property type="match status" value="1"/>
</dbReference>
<proteinExistence type="inferred from homology"/>
<dbReference type="EC" id="2.4.-.-" evidence="7"/>
<gene>
    <name evidence="7" type="ORF">ACFYKX_17855</name>
</gene>
<dbReference type="InterPro" id="IPR011330">
    <property type="entry name" value="Glyco_hydro/deAcase_b/a-brl"/>
</dbReference>
<feature type="domain" description="Glycosyl transferase family 1" evidence="4">
    <location>
        <begin position="604"/>
        <end position="760"/>
    </location>
</feature>
<evidence type="ECO:0000256" key="1">
    <source>
        <dbReference type="ARBA" id="ARBA00006821"/>
    </source>
</evidence>
<dbReference type="Gene3D" id="3.20.110.10">
    <property type="entry name" value="Glycoside hydrolase 38, N terminal domain"/>
    <property type="match status" value="1"/>
</dbReference>
<evidence type="ECO:0000256" key="3">
    <source>
        <dbReference type="RuleBase" id="RU361196"/>
    </source>
</evidence>
<dbReference type="PANTHER" id="PTHR12526">
    <property type="entry name" value="GLYCOSYLTRANSFERASE"/>
    <property type="match status" value="1"/>
</dbReference>
<dbReference type="GO" id="GO:0016757">
    <property type="term" value="F:glycosyltransferase activity"/>
    <property type="evidence" value="ECO:0007669"/>
    <property type="project" value="UniProtKB-KW"/>
</dbReference>
<accession>A0ABW6KHX0</accession>
<dbReference type="SUPFAM" id="SSF53756">
    <property type="entry name" value="UDP-Glycosyltransferase/glycogen phosphorylase"/>
    <property type="match status" value="1"/>
</dbReference>
<dbReference type="Proteomes" id="UP001601059">
    <property type="component" value="Unassembled WGS sequence"/>
</dbReference>
<comment type="similarity">
    <text evidence="1 3">Belongs to the glycosyl hydrolase 57 family.</text>
</comment>
<keyword evidence="8" id="KW-1185">Reference proteome</keyword>
<organism evidence="7 8">
    <name type="scientific">Cytobacillus spartinae</name>
    <dbReference type="NCBI Taxonomy" id="3299023"/>
    <lineage>
        <taxon>Bacteria</taxon>
        <taxon>Bacillati</taxon>
        <taxon>Bacillota</taxon>
        <taxon>Bacilli</taxon>
        <taxon>Bacillales</taxon>
        <taxon>Bacillaceae</taxon>
        <taxon>Cytobacillus</taxon>
    </lineage>
</organism>
<feature type="domain" description="Glycoside hydrolase family 57 N-terminal" evidence="5">
    <location>
        <begin position="88"/>
        <end position="190"/>
    </location>
</feature>
<dbReference type="InterPro" id="IPR028098">
    <property type="entry name" value="Glyco_trans_4-like_N"/>
</dbReference>
<evidence type="ECO:0000259" key="5">
    <source>
        <dbReference type="Pfam" id="PF03065"/>
    </source>
</evidence>
<feature type="domain" description="Glycosyltransferase subfamily 4-like N-terminal" evidence="6">
    <location>
        <begin position="413"/>
        <end position="585"/>
    </location>
</feature>
<keyword evidence="2 3" id="KW-0119">Carbohydrate metabolism</keyword>
<keyword evidence="7" id="KW-0328">Glycosyltransferase</keyword>
<dbReference type="Pfam" id="PF03065">
    <property type="entry name" value="Glyco_hydro_57"/>
    <property type="match status" value="1"/>
</dbReference>
<dbReference type="InterPro" id="IPR027291">
    <property type="entry name" value="Glyco_hydro_38_N_sf"/>
</dbReference>
<keyword evidence="7" id="KW-0808">Transferase</keyword>
<evidence type="ECO:0000256" key="2">
    <source>
        <dbReference type="ARBA" id="ARBA00023277"/>
    </source>
</evidence>
<dbReference type="CDD" id="cd03801">
    <property type="entry name" value="GT4_PimA-like"/>
    <property type="match status" value="1"/>
</dbReference>
<dbReference type="Gene3D" id="3.40.50.2000">
    <property type="entry name" value="Glycogen Phosphorylase B"/>
    <property type="match status" value="2"/>
</dbReference>
<protein>
    <submittedName>
        <fullName evidence="7">Glycosyltransferase</fullName>
        <ecNumber evidence="7">2.4.-.-</ecNumber>
    </submittedName>
</protein>